<protein>
    <submittedName>
        <fullName evidence="1">Uncharacterized protein</fullName>
    </submittedName>
</protein>
<gene>
    <name evidence="1" type="ORF">GIL414_LOCUS71828</name>
</gene>
<proteinExistence type="predicted"/>
<dbReference type="AlphaFoldDB" id="A0A8S3HWS0"/>
<organism evidence="1 2">
    <name type="scientific">Rotaria magnacalcarata</name>
    <dbReference type="NCBI Taxonomy" id="392030"/>
    <lineage>
        <taxon>Eukaryota</taxon>
        <taxon>Metazoa</taxon>
        <taxon>Spiralia</taxon>
        <taxon>Gnathifera</taxon>
        <taxon>Rotifera</taxon>
        <taxon>Eurotatoria</taxon>
        <taxon>Bdelloidea</taxon>
        <taxon>Philodinida</taxon>
        <taxon>Philodinidae</taxon>
        <taxon>Rotaria</taxon>
    </lineage>
</organism>
<dbReference type="Proteomes" id="UP000681720">
    <property type="component" value="Unassembled WGS sequence"/>
</dbReference>
<feature type="non-terminal residue" evidence="1">
    <location>
        <position position="1"/>
    </location>
</feature>
<dbReference type="EMBL" id="CAJOBJ010335092">
    <property type="protein sequence ID" value="CAF5187878.1"/>
    <property type="molecule type" value="Genomic_DNA"/>
</dbReference>
<evidence type="ECO:0000313" key="2">
    <source>
        <dbReference type="Proteomes" id="UP000681720"/>
    </source>
</evidence>
<comment type="caution">
    <text evidence="1">The sequence shown here is derived from an EMBL/GenBank/DDBJ whole genome shotgun (WGS) entry which is preliminary data.</text>
</comment>
<sequence length="220" mass="24522">MSLLEDEIIEIDVPSSSDNDLSKSFELTLIDEAICIPPKTTSNTAVTKISSPSSSTSRWTWRYQSSYSNKKTSRSYDSSNRIDVAYNVTTTELNKLCAVEGAMVFNTVKHSHSYISHACTIKIIKKYFPDSSTAKNITCDKTKAREIACNVLAPSLTRYIKMVPIVVQFFSKTGVKHGILEFIAQMHESADDLFANIKYVLEANELKLNQLVSLGSDNTN</sequence>
<accession>A0A8S3HWS0</accession>
<evidence type="ECO:0000313" key="1">
    <source>
        <dbReference type="EMBL" id="CAF5187878.1"/>
    </source>
</evidence>
<name>A0A8S3HWS0_9BILA</name>
<reference evidence="1" key="1">
    <citation type="submission" date="2021-02" db="EMBL/GenBank/DDBJ databases">
        <authorList>
            <person name="Nowell W R."/>
        </authorList>
    </citation>
    <scope>NUCLEOTIDE SEQUENCE</scope>
</reference>